<dbReference type="Proteomes" id="UP000463933">
    <property type="component" value="Genome"/>
</dbReference>
<proteinExistence type="predicted"/>
<sequence>MKLQETTYTKKMKMSIGVFIVDFPLFRVYTCFAN</sequence>
<evidence type="ECO:0000313" key="2">
    <source>
        <dbReference type="Proteomes" id="UP000463933"/>
    </source>
</evidence>
<protein>
    <submittedName>
        <fullName evidence="1">Uncharacterized protein</fullName>
    </submittedName>
</protein>
<reference evidence="1 2" key="1">
    <citation type="submission" date="2019-04" db="EMBL/GenBank/DDBJ databases">
        <title>Whole genome sequence analysis of broad host range Salmonella enterica bacteriophages.</title>
        <authorList>
            <person name="Bhandare S.G."/>
            <person name="Colavecchio A."/>
            <person name="Emond-Rheault J.-G."/>
            <person name="Hamel J."/>
            <person name="Kukavica-Ibrulj I."/>
            <person name="Boyle B."/>
            <person name="Levesque R.C."/>
            <person name="Goodridge L."/>
        </authorList>
    </citation>
    <scope>NUCLEOTIDE SEQUENCE [LARGE SCALE GENOMIC DNA]</scope>
</reference>
<organism evidence="1 2">
    <name type="scientific">Salmonella phage vB_SenS_SB15</name>
    <dbReference type="NCBI Taxonomy" id="2698416"/>
    <lineage>
        <taxon>Viruses</taxon>
        <taxon>Duplodnaviria</taxon>
        <taxon>Heunggongvirae</taxon>
        <taxon>Uroviricota</taxon>
        <taxon>Caudoviricetes</taxon>
        <taxon>Sarkviridae</taxon>
        <taxon>Guernseyvirinae</taxon>
        <taxon>Jerseyvirus</taxon>
        <taxon>Jerseyvirus SB3</taxon>
        <taxon>Jerseyvirus AG11</taxon>
    </lineage>
</organism>
<accession>A0A6B9RIB6</accession>
<name>A0A6B9RIB6_9CAUD</name>
<evidence type="ECO:0000313" key="1">
    <source>
        <dbReference type="EMBL" id="QHI00523.1"/>
    </source>
</evidence>
<dbReference type="EMBL" id="MK759883">
    <property type="protein sequence ID" value="QHI00523.1"/>
    <property type="molecule type" value="Genomic_DNA"/>
</dbReference>